<comment type="caution">
    <text evidence="1">The sequence shown here is derived from an EMBL/GenBank/DDBJ whole genome shotgun (WGS) entry which is preliminary data.</text>
</comment>
<sequence length="541" mass="60475">MATDADGACYEWSSHDELAHRDDSQDDAFSESISFGSYSVDSLSWEKRSVFTYNKCQEELEKVKSPGLVAQKKAYFEEYYKRIRAMKALEENHQTELTMDYGGDSSMSSQTWEEEETVALVDYFVNESASVDYLLAKESKINSSLEKVPQTGHLDSMLPSHDLSTRHMEEFGIEVKYRNSIQMCHLDTESIVHEVTVQHDIIDLQEEISRKDENSIFDVEPEEAADGTFIPNTALGIRDLQCRPVTDIAQNKNKPAIKTHADHLALSRVKDFVASARNGLKLEGNAKSDKVKSLQGLKHTVQKITGKAELNICSRKATSNTVSSNSKSTSAASHKPFTEVRSNVTIPCPFSLATERRAAAHSGSKEVVKISDTKMPHRLSLNRSKGVLNIQGSPNKTSTTKAIKSKEQENRRSQDRVMLRTIAFNRQSSDSTVALGLKPSKARFVNLPACDKSNSSCRINNMLATSIAVNKHKEIKEDSKPRNSHVLDTKLIAPPSRTSIVGSKKVSPSSINNTKLTSKKPHISYISHDGRKQRQEMPRWR</sequence>
<proteinExistence type="predicted"/>
<protein>
    <submittedName>
        <fullName evidence="1">Uncharacterized protein</fullName>
    </submittedName>
</protein>
<evidence type="ECO:0000313" key="1">
    <source>
        <dbReference type="EMBL" id="KAH7670764.1"/>
    </source>
</evidence>
<organism evidence="1 2">
    <name type="scientific">Dioscorea alata</name>
    <name type="common">Purple yam</name>
    <dbReference type="NCBI Taxonomy" id="55571"/>
    <lineage>
        <taxon>Eukaryota</taxon>
        <taxon>Viridiplantae</taxon>
        <taxon>Streptophyta</taxon>
        <taxon>Embryophyta</taxon>
        <taxon>Tracheophyta</taxon>
        <taxon>Spermatophyta</taxon>
        <taxon>Magnoliopsida</taxon>
        <taxon>Liliopsida</taxon>
        <taxon>Dioscoreales</taxon>
        <taxon>Dioscoreaceae</taxon>
        <taxon>Dioscorea</taxon>
    </lineage>
</organism>
<evidence type="ECO:0000313" key="2">
    <source>
        <dbReference type="Proteomes" id="UP000827976"/>
    </source>
</evidence>
<dbReference type="Proteomes" id="UP000827976">
    <property type="component" value="Chromosome 10"/>
</dbReference>
<dbReference type="EMBL" id="CM037020">
    <property type="protein sequence ID" value="KAH7670764.1"/>
    <property type="molecule type" value="Genomic_DNA"/>
</dbReference>
<reference evidence="2" key="1">
    <citation type="journal article" date="2022" name="Nat. Commun.">
        <title>Chromosome evolution and the genetic basis of agronomically important traits in greater yam.</title>
        <authorList>
            <person name="Bredeson J.V."/>
            <person name="Lyons J.B."/>
            <person name="Oniyinde I.O."/>
            <person name="Okereke N.R."/>
            <person name="Kolade O."/>
            <person name="Nnabue I."/>
            <person name="Nwadili C.O."/>
            <person name="Hribova E."/>
            <person name="Parker M."/>
            <person name="Nwogha J."/>
            <person name="Shu S."/>
            <person name="Carlson J."/>
            <person name="Kariba R."/>
            <person name="Muthemba S."/>
            <person name="Knop K."/>
            <person name="Barton G.J."/>
            <person name="Sherwood A.V."/>
            <person name="Lopez-Montes A."/>
            <person name="Asiedu R."/>
            <person name="Jamnadass R."/>
            <person name="Muchugi A."/>
            <person name="Goodstein D."/>
            <person name="Egesi C.N."/>
            <person name="Featherston J."/>
            <person name="Asfaw A."/>
            <person name="Simpson G.G."/>
            <person name="Dolezel J."/>
            <person name="Hendre P.S."/>
            <person name="Van Deynze A."/>
            <person name="Kumar P.L."/>
            <person name="Obidiegwu J.E."/>
            <person name="Bhattacharjee R."/>
            <person name="Rokhsar D.S."/>
        </authorList>
    </citation>
    <scope>NUCLEOTIDE SEQUENCE [LARGE SCALE GENOMIC DNA]</scope>
    <source>
        <strain evidence="2">cv. TDa95/00328</strain>
    </source>
</reference>
<keyword evidence="2" id="KW-1185">Reference proteome</keyword>
<name>A0ACB7VB66_DIOAL</name>
<gene>
    <name evidence="1" type="ORF">IHE45_10G049800</name>
</gene>
<accession>A0ACB7VB66</accession>